<sequence>MTERVHRLSLMVHYRWLKEDFPRRDCDGKILEVCDLCHNKLCFSIQHIVIETHETNQARNHSKLQNRCSGCHVPRCLL</sequence>
<evidence type="ECO:0008006" key="3">
    <source>
        <dbReference type="Google" id="ProtNLM"/>
    </source>
</evidence>
<organism evidence="1 2">
    <name type="scientific">Mizuhopecten yessoensis</name>
    <name type="common">Japanese scallop</name>
    <name type="synonym">Patinopecten yessoensis</name>
    <dbReference type="NCBI Taxonomy" id="6573"/>
    <lineage>
        <taxon>Eukaryota</taxon>
        <taxon>Metazoa</taxon>
        <taxon>Spiralia</taxon>
        <taxon>Lophotrochozoa</taxon>
        <taxon>Mollusca</taxon>
        <taxon>Bivalvia</taxon>
        <taxon>Autobranchia</taxon>
        <taxon>Pteriomorphia</taxon>
        <taxon>Pectinida</taxon>
        <taxon>Pectinoidea</taxon>
        <taxon>Pectinidae</taxon>
        <taxon>Mizuhopecten</taxon>
    </lineage>
</organism>
<proteinExistence type="predicted"/>
<gene>
    <name evidence="1" type="ORF">KP79_PYT14112</name>
</gene>
<reference evidence="1 2" key="1">
    <citation type="journal article" date="2017" name="Nat. Ecol. Evol.">
        <title>Scallop genome provides insights into evolution of bilaterian karyotype and development.</title>
        <authorList>
            <person name="Wang S."/>
            <person name="Zhang J."/>
            <person name="Jiao W."/>
            <person name="Li J."/>
            <person name="Xun X."/>
            <person name="Sun Y."/>
            <person name="Guo X."/>
            <person name="Huan P."/>
            <person name="Dong B."/>
            <person name="Zhang L."/>
            <person name="Hu X."/>
            <person name="Sun X."/>
            <person name="Wang J."/>
            <person name="Zhao C."/>
            <person name="Wang Y."/>
            <person name="Wang D."/>
            <person name="Huang X."/>
            <person name="Wang R."/>
            <person name="Lv J."/>
            <person name="Li Y."/>
            <person name="Zhang Z."/>
            <person name="Liu B."/>
            <person name="Lu W."/>
            <person name="Hui Y."/>
            <person name="Liang J."/>
            <person name="Zhou Z."/>
            <person name="Hou R."/>
            <person name="Li X."/>
            <person name="Liu Y."/>
            <person name="Li H."/>
            <person name="Ning X."/>
            <person name="Lin Y."/>
            <person name="Zhao L."/>
            <person name="Xing Q."/>
            <person name="Dou J."/>
            <person name="Li Y."/>
            <person name="Mao J."/>
            <person name="Guo H."/>
            <person name="Dou H."/>
            <person name="Li T."/>
            <person name="Mu C."/>
            <person name="Jiang W."/>
            <person name="Fu Q."/>
            <person name="Fu X."/>
            <person name="Miao Y."/>
            <person name="Liu J."/>
            <person name="Yu Q."/>
            <person name="Li R."/>
            <person name="Liao H."/>
            <person name="Li X."/>
            <person name="Kong Y."/>
            <person name="Jiang Z."/>
            <person name="Chourrout D."/>
            <person name="Li R."/>
            <person name="Bao Z."/>
        </authorList>
    </citation>
    <scope>NUCLEOTIDE SEQUENCE [LARGE SCALE GENOMIC DNA]</scope>
    <source>
        <strain evidence="1 2">PY_sf001</strain>
    </source>
</reference>
<protein>
    <recommendedName>
        <fullName evidence="3">Zinc-binding loop region of homing endonuclease domain-containing protein</fullName>
    </recommendedName>
</protein>
<accession>A0A210QN46</accession>
<dbReference type="InterPro" id="IPR044930">
    <property type="entry name" value="Homing_endonuclease_His-Me"/>
</dbReference>
<keyword evidence="2" id="KW-1185">Reference proteome</keyword>
<evidence type="ECO:0000313" key="2">
    <source>
        <dbReference type="Proteomes" id="UP000242188"/>
    </source>
</evidence>
<comment type="caution">
    <text evidence="1">The sequence shown here is derived from an EMBL/GenBank/DDBJ whole genome shotgun (WGS) entry which is preliminary data.</text>
</comment>
<dbReference type="SUPFAM" id="SSF54060">
    <property type="entry name" value="His-Me finger endonucleases"/>
    <property type="match status" value="1"/>
</dbReference>
<name>A0A210QN46_MIZYE</name>
<dbReference type="EMBL" id="NEDP02002762">
    <property type="protein sequence ID" value="OWF50154.1"/>
    <property type="molecule type" value="Genomic_DNA"/>
</dbReference>
<dbReference type="InterPro" id="IPR044925">
    <property type="entry name" value="His-Me_finger_sf"/>
</dbReference>
<dbReference type="Proteomes" id="UP000242188">
    <property type="component" value="Unassembled WGS sequence"/>
</dbReference>
<dbReference type="AlphaFoldDB" id="A0A210QN46"/>
<dbReference type="GO" id="GO:0004519">
    <property type="term" value="F:endonuclease activity"/>
    <property type="evidence" value="ECO:0007669"/>
    <property type="project" value="InterPro"/>
</dbReference>
<dbReference type="Gene3D" id="3.90.75.10">
    <property type="entry name" value="Homing Intron 3 (I-ppo) Encoded Endonuclease, Chain A"/>
    <property type="match status" value="1"/>
</dbReference>
<evidence type="ECO:0000313" key="1">
    <source>
        <dbReference type="EMBL" id="OWF50154.1"/>
    </source>
</evidence>